<accession>A0ABW3ZNQ7</accession>
<evidence type="ECO:0000313" key="2">
    <source>
        <dbReference type="EMBL" id="MFD1344588.1"/>
    </source>
</evidence>
<dbReference type="RefSeq" id="WP_386806167.1">
    <property type="nucleotide sequence ID" value="NZ_JBHTMU010000057.1"/>
</dbReference>
<keyword evidence="1" id="KW-0732">Signal</keyword>
<feature type="chain" id="PRO_5045339749" description="Lipoprotein" evidence="1">
    <location>
        <begin position="20"/>
        <end position="202"/>
    </location>
</feature>
<name>A0ABW3ZNQ7_9RHOB</name>
<reference evidence="3" key="1">
    <citation type="journal article" date="2019" name="Int. J. Syst. Evol. Microbiol.">
        <title>The Global Catalogue of Microorganisms (GCM) 10K type strain sequencing project: providing services to taxonomists for standard genome sequencing and annotation.</title>
        <authorList>
            <consortium name="The Broad Institute Genomics Platform"/>
            <consortium name="The Broad Institute Genome Sequencing Center for Infectious Disease"/>
            <person name="Wu L."/>
            <person name="Ma J."/>
        </authorList>
    </citation>
    <scope>NUCLEOTIDE SEQUENCE [LARGE SCALE GENOMIC DNA]</scope>
    <source>
        <strain evidence="3">CCUG 62953</strain>
    </source>
</reference>
<gene>
    <name evidence="2" type="ORF">ACFQ4E_19310</name>
</gene>
<evidence type="ECO:0000313" key="3">
    <source>
        <dbReference type="Proteomes" id="UP001597135"/>
    </source>
</evidence>
<keyword evidence="3" id="KW-1185">Reference proteome</keyword>
<sequence length="202" mass="22459">MTPLLRLLAAFLLAALASACAPSFPDGPPQPTERDIVQLTIAINYLGPGIDPVEAARAARIAYLYPLQLAESYQITDAPIVHNRKVNRGLKPRGLCWHWATDMEARLAQENFRTLDLHRAIANADAAFRLEHSTVIVSAKGRGMYDGIVLDPWRRGGALFWSRTTEDRWYDWKPRAQVLADKRAARGLDPRLPPAVAATPSR</sequence>
<dbReference type="Proteomes" id="UP001597135">
    <property type="component" value="Unassembled WGS sequence"/>
</dbReference>
<dbReference type="EMBL" id="JBHTMU010000057">
    <property type="protein sequence ID" value="MFD1344588.1"/>
    <property type="molecule type" value="Genomic_DNA"/>
</dbReference>
<organism evidence="2 3">
    <name type="scientific">Litorisediminicola beolgyonensis</name>
    <dbReference type="NCBI Taxonomy" id="1173614"/>
    <lineage>
        <taxon>Bacteria</taxon>
        <taxon>Pseudomonadati</taxon>
        <taxon>Pseudomonadota</taxon>
        <taxon>Alphaproteobacteria</taxon>
        <taxon>Rhodobacterales</taxon>
        <taxon>Paracoccaceae</taxon>
        <taxon>Litorisediminicola</taxon>
    </lineage>
</organism>
<dbReference type="PROSITE" id="PS51257">
    <property type="entry name" value="PROKAR_LIPOPROTEIN"/>
    <property type="match status" value="1"/>
</dbReference>
<proteinExistence type="predicted"/>
<feature type="signal peptide" evidence="1">
    <location>
        <begin position="1"/>
        <end position="19"/>
    </location>
</feature>
<comment type="caution">
    <text evidence="2">The sequence shown here is derived from an EMBL/GenBank/DDBJ whole genome shotgun (WGS) entry which is preliminary data.</text>
</comment>
<evidence type="ECO:0000256" key="1">
    <source>
        <dbReference type="SAM" id="SignalP"/>
    </source>
</evidence>
<protein>
    <recommendedName>
        <fullName evidence="4">Lipoprotein</fullName>
    </recommendedName>
</protein>
<evidence type="ECO:0008006" key="4">
    <source>
        <dbReference type="Google" id="ProtNLM"/>
    </source>
</evidence>